<dbReference type="InterPro" id="IPR012341">
    <property type="entry name" value="6hp_glycosidase-like_sf"/>
</dbReference>
<keyword evidence="3" id="KW-1185">Reference proteome</keyword>
<evidence type="ECO:0000256" key="1">
    <source>
        <dbReference type="SAM" id="SignalP"/>
    </source>
</evidence>
<evidence type="ECO:0000313" key="3">
    <source>
        <dbReference type="Proteomes" id="UP000298860"/>
    </source>
</evidence>
<dbReference type="AlphaFoldDB" id="A0A4D4J2F5"/>
<dbReference type="EMBL" id="BJFL01000002">
    <property type="protein sequence ID" value="GDY28968.1"/>
    <property type="molecule type" value="Genomic_DNA"/>
</dbReference>
<reference evidence="3" key="1">
    <citation type="submission" date="2019-04" db="EMBL/GenBank/DDBJ databases">
        <title>Draft genome sequence of Pseudonocardiaceae bacterium SL3-2-4.</title>
        <authorList>
            <person name="Ningsih F."/>
            <person name="Yokota A."/>
            <person name="Sakai Y."/>
            <person name="Nanatani K."/>
            <person name="Yabe S."/>
            <person name="Oetari A."/>
            <person name="Sjamsuridzal W."/>
        </authorList>
    </citation>
    <scope>NUCLEOTIDE SEQUENCE [LARGE SCALE GENOMIC DNA]</scope>
    <source>
        <strain evidence="3">SL3-2-4</strain>
    </source>
</reference>
<dbReference type="Gene3D" id="1.50.10.10">
    <property type="match status" value="1"/>
</dbReference>
<evidence type="ECO:0008006" key="4">
    <source>
        <dbReference type="Google" id="ProtNLM"/>
    </source>
</evidence>
<dbReference type="SUPFAM" id="SSF48208">
    <property type="entry name" value="Six-hairpin glycosidases"/>
    <property type="match status" value="1"/>
</dbReference>
<dbReference type="RefSeq" id="WP_225978055.1">
    <property type="nucleotide sequence ID" value="NZ_BJFL01000002.1"/>
</dbReference>
<dbReference type="GO" id="GO:0005975">
    <property type="term" value="P:carbohydrate metabolic process"/>
    <property type="evidence" value="ECO:0007669"/>
    <property type="project" value="InterPro"/>
</dbReference>
<gene>
    <name evidence="2" type="ORF">GTS_06010</name>
</gene>
<proteinExistence type="predicted"/>
<evidence type="ECO:0000313" key="2">
    <source>
        <dbReference type="EMBL" id="GDY28968.1"/>
    </source>
</evidence>
<comment type="caution">
    <text evidence="2">The sequence shown here is derived from an EMBL/GenBank/DDBJ whole genome shotgun (WGS) entry which is preliminary data.</text>
</comment>
<keyword evidence="1" id="KW-0732">Signal</keyword>
<feature type="signal peptide" evidence="1">
    <location>
        <begin position="1"/>
        <end position="20"/>
    </location>
</feature>
<protein>
    <recommendedName>
        <fullName evidence="4">Glycogen debranching protein</fullName>
    </recommendedName>
</protein>
<accession>A0A4D4J2F5</accession>
<dbReference type="Proteomes" id="UP000298860">
    <property type="component" value="Unassembled WGS sequence"/>
</dbReference>
<name>A0A4D4J2F5_9PSEU</name>
<dbReference type="InterPro" id="IPR008928">
    <property type="entry name" value="6-hairpin_glycosidase_sf"/>
</dbReference>
<sequence>MRSRSGIVLLAVAGPLLAGALSVPAGSAATPDGGVTAGLPRSAELSETTRLADRRSVVLGDRFYSVGTEDGLYPAQGWHTLGEMGGFWSPPIKLLDGMWFGIGDAWLGRQAPATRFTSGWGYTRTDFAATSGVRASRTDLAPDGLRAGLTGLTLSAATPSDVSVTVAAHSELTSAYPWGWTTPSQSQFNLPDTGDFASNALVFRDQGTPPVPNAAPHDYAAVVGSSLPPRAHQLGPDFRGPQSPPVVCPATGATPDRCDDSAFGKGTGGSLTYRVHLDPGRPTTLWFAVAGSDQGLADARANYDRALADPAGLLAAKLAKRQAAAARSTVDLPGDPLLARSVAWAKQNLADAVQESHNLQLRPTSEGKNYPAAKGTLPVARWIGAGWPDYPWLFGTDGEYTAFASVAAGQFDAIESHLRTLQRISDTVNDRSGKVVHEVTPDGSVYFGTNDSAGNTDETAKFPSAVALVWRWTGDNAFRDEMYDFTVRNMRYVTGMLDADHDGWPEGSGNVERPGMGPEKLDNAVYTIRGLRDLADLARSRNDTATESWATARAADLEKRFDTTWWAGGDTNQYGDSLAEPNDAPIFQRHWIGVTPMDAELARPGQPTQPLAPAGHGNTALDRRQQPCYSGEFGLYHTGTGPTSDPAGNPGPSCDSAVSTVASDRTVYGIGTGIMAVAEGNYGRMGGAQQQRYTTANARAQLDPSVWEMPGAMPEVLPSPDFGANIDRKLTERSMVLQAWDAYGILWPVVHQQLGVSPDMGRGHVDVVPRIPDGQQRVAGNDIRLGDAAVDVLAEHAGQDLRTTVTRHGTMALTIGQVLPAGASVASVTLDGHPVAYRTITTTRGTEIVADAGQGGGRSTLVVRLS</sequence>
<organism evidence="2 3">
    <name type="scientific">Gandjariella thermophila</name>
    <dbReference type="NCBI Taxonomy" id="1931992"/>
    <lineage>
        <taxon>Bacteria</taxon>
        <taxon>Bacillati</taxon>
        <taxon>Actinomycetota</taxon>
        <taxon>Actinomycetes</taxon>
        <taxon>Pseudonocardiales</taxon>
        <taxon>Pseudonocardiaceae</taxon>
        <taxon>Gandjariella</taxon>
    </lineage>
</organism>
<feature type="chain" id="PRO_5038842824" description="Glycogen debranching protein" evidence="1">
    <location>
        <begin position="21"/>
        <end position="866"/>
    </location>
</feature>